<keyword evidence="1 4" id="KW-0808">Transferase</keyword>
<gene>
    <name evidence="4" type="ORF">NOSIN_15885</name>
</gene>
<accession>A0A1V3C2S2</accession>
<comment type="caution">
    <text evidence="4">The sequence shown here is derived from an EMBL/GenBank/DDBJ whole genome shotgun (WGS) entry which is preliminary data.</text>
</comment>
<reference evidence="5" key="1">
    <citation type="submission" date="2016-08" db="EMBL/GenBank/DDBJ databases">
        <authorList>
            <person name="Tokovenko B."/>
            <person name="Kalinowski J."/>
        </authorList>
    </citation>
    <scope>NUCLEOTIDE SEQUENCE [LARGE SCALE GENOMIC DNA]</scope>
    <source>
        <strain evidence="5">UTMC102</strain>
    </source>
</reference>
<feature type="domain" description="N-acetyltransferase" evidence="3">
    <location>
        <begin position="1"/>
        <end position="150"/>
    </location>
</feature>
<dbReference type="SUPFAM" id="SSF55729">
    <property type="entry name" value="Acyl-CoA N-acyltransferases (Nat)"/>
    <property type="match status" value="1"/>
</dbReference>
<evidence type="ECO:0000256" key="2">
    <source>
        <dbReference type="ARBA" id="ARBA00023315"/>
    </source>
</evidence>
<name>A0A1V3C2S2_9ACTN</name>
<dbReference type="InterPro" id="IPR016181">
    <property type="entry name" value="Acyl_CoA_acyltransferase"/>
</dbReference>
<evidence type="ECO:0000256" key="1">
    <source>
        <dbReference type="ARBA" id="ARBA00022679"/>
    </source>
</evidence>
<dbReference type="GO" id="GO:0016747">
    <property type="term" value="F:acyltransferase activity, transferring groups other than amino-acyl groups"/>
    <property type="evidence" value="ECO:0007669"/>
    <property type="project" value="InterPro"/>
</dbReference>
<dbReference type="OrthoDB" id="3426849at2"/>
<dbReference type="RefSeq" id="WP_077691528.1">
    <property type="nucleotide sequence ID" value="NZ_MCOK01000001.1"/>
</dbReference>
<evidence type="ECO:0000313" key="5">
    <source>
        <dbReference type="Proteomes" id="UP000189004"/>
    </source>
</evidence>
<dbReference type="InterPro" id="IPR000182">
    <property type="entry name" value="GNAT_dom"/>
</dbReference>
<protein>
    <submittedName>
        <fullName evidence="4">GNAT family N-acetyltransferase</fullName>
    </submittedName>
</protein>
<keyword evidence="5" id="KW-1185">Reference proteome</keyword>
<organism evidence="4 5">
    <name type="scientific">Nocardiopsis sinuspersici</name>
    <dbReference type="NCBI Taxonomy" id="501010"/>
    <lineage>
        <taxon>Bacteria</taxon>
        <taxon>Bacillati</taxon>
        <taxon>Actinomycetota</taxon>
        <taxon>Actinomycetes</taxon>
        <taxon>Streptosporangiales</taxon>
        <taxon>Nocardiopsidaceae</taxon>
        <taxon>Nocardiopsis</taxon>
    </lineage>
</organism>
<dbReference type="Pfam" id="PF00583">
    <property type="entry name" value="Acetyltransf_1"/>
    <property type="match status" value="1"/>
</dbReference>
<dbReference type="STRING" id="501010.NOSIN_15885"/>
<keyword evidence="2" id="KW-0012">Acyltransferase</keyword>
<dbReference type="Gene3D" id="3.40.630.30">
    <property type="match status" value="1"/>
</dbReference>
<sequence length="150" mass="15773">MPVRPAVAEDAPAIVSLIRRAAPHLDTKAYANGHLPDGVVALSAELHGRLVGWLEGVVDAEYTGPGAPVPPPHGYVLAVVVDPDTRRQGVGRGLMEAFARVAREAGVRWVFLYPEEGAGAGERVEFFGACGFEAVDDPGGEHPVMGARVD</sequence>
<dbReference type="PANTHER" id="PTHR43877">
    <property type="entry name" value="AMINOALKYLPHOSPHONATE N-ACETYLTRANSFERASE-RELATED-RELATED"/>
    <property type="match status" value="1"/>
</dbReference>
<evidence type="ECO:0000259" key="3">
    <source>
        <dbReference type="PROSITE" id="PS51186"/>
    </source>
</evidence>
<proteinExistence type="predicted"/>
<dbReference type="InterPro" id="IPR050832">
    <property type="entry name" value="Bact_Acetyltransf"/>
</dbReference>
<evidence type="ECO:0000313" key="4">
    <source>
        <dbReference type="EMBL" id="OOC55104.1"/>
    </source>
</evidence>
<dbReference type="Proteomes" id="UP000189004">
    <property type="component" value="Unassembled WGS sequence"/>
</dbReference>
<dbReference type="EMBL" id="MCOK01000001">
    <property type="protein sequence ID" value="OOC55104.1"/>
    <property type="molecule type" value="Genomic_DNA"/>
</dbReference>
<dbReference type="AlphaFoldDB" id="A0A1V3C2S2"/>
<dbReference type="CDD" id="cd04301">
    <property type="entry name" value="NAT_SF"/>
    <property type="match status" value="1"/>
</dbReference>
<dbReference type="PROSITE" id="PS51186">
    <property type="entry name" value="GNAT"/>
    <property type="match status" value="1"/>
</dbReference>